<evidence type="ECO:0000256" key="1">
    <source>
        <dbReference type="SAM" id="MobiDB-lite"/>
    </source>
</evidence>
<feature type="compositionally biased region" description="Polar residues" evidence="1">
    <location>
        <begin position="158"/>
        <end position="171"/>
    </location>
</feature>
<comment type="caution">
    <text evidence="2">The sequence shown here is derived from an EMBL/GenBank/DDBJ whole genome shotgun (WGS) entry which is preliminary data.</text>
</comment>
<feature type="compositionally biased region" description="Basic and acidic residues" evidence="1">
    <location>
        <begin position="112"/>
        <end position="124"/>
    </location>
</feature>
<proteinExistence type="predicted"/>
<sequence>MSEEIFVWYQSEPSSQCVLCPFPVNSEPFEMASMRREVPWKSDENSMDSRSGTLADSVSTNQTSGVSHRQRHSGYREFTNSGESAQSSVSSSSIHCGTVTNSRYRRGGHYNSYDHSRRSRHRNNDLEVYRVQQQQAQYDSLMHPHSVNGLLRQHSWSGSNASLGSNRSRSSANRDHRSSACSRHGDDTENLHLRTSHSFSAGTKLDEFDDSNDNNVTYVAAGTAPVSTFRGSSCATASSVHTTAAPITTFAAPVIAATTDGHPLPGYPAALSLPIEQCDLRHFDQGVPLMTSGSEELSSAQLLFNQKGAASSRRCKDVTLLAKKVSDMQNFAARQHPAHSSATYFRHQMENERTALTLLSMISALQQRQAAGIPRYLPDLEGKEEEGVELSPAQQQQLQQLTAAQISSLLGAQQFQIRDDIEKALEHFFKKRSPAFWSRGTYDLPKRWQKTSDAFGA</sequence>
<keyword evidence="3" id="KW-1185">Reference proteome</keyword>
<dbReference type="OrthoDB" id="5826239at2759"/>
<dbReference type="EMBL" id="JARK01000112">
    <property type="protein sequence ID" value="EYC42906.1"/>
    <property type="molecule type" value="Genomic_DNA"/>
</dbReference>
<reference evidence="3" key="1">
    <citation type="journal article" date="2015" name="Nat. Genet.">
        <title>The genome and transcriptome of the zoonotic hookworm Ancylostoma ceylanicum identify infection-specific gene families.</title>
        <authorList>
            <person name="Schwarz E.M."/>
            <person name="Hu Y."/>
            <person name="Antoshechkin I."/>
            <person name="Miller M.M."/>
            <person name="Sternberg P.W."/>
            <person name="Aroian R.V."/>
        </authorList>
    </citation>
    <scope>NUCLEOTIDE SEQUENCE</scope>
    <source>
        <strain evidence="3">HY135</strain>
    </source>
</reference>
<dbReference type="Proteomes" id="UP000024635">
    <property type="component" value="Unassembled WGS sequence"/>
</dbReference>
<accession>A0A016WTG4</accession>
<evidence type="ECO:0000313" key="2">
    <source>
        <dbReference type="EMBL" id="EYC42906.1"/>
    </source>
</evidence>
<evidence type="ECO:0000313" key="3">
    <source>
        <dbReference type="Proteomes" id="UP000024635"/>
    </source>
</evidence>
<feature type="region of interest" description="Disordered" evidence="1">
    <location>
        <begin position="40"/>
        <end position="124"/>
    </location>
</feature>
<gene>
    <name evidence="2" type="primary">Acey_s0512.g2750</name>
    <name evidence="2" type="ORF">Y032_0512g2750</name>
</gene>
<dbReference type="AlphaFoldDB" id="A0A016WTG4"/>
<feature type="compositionally biased region" description="Basic and acidic residues" evidence="1">
    <location>
        <begin position="172"/>
        <end position="190"/>
    </location>
</feature>
<feature type="region of interest" description="Disordered" evidence="1">
    <location>
        <begin position="158"/>
        <end position="190"/>
    </location>
</feature>
<feature type="compositionally biased region" description="Low complexity" evidence="1">
    <location>
        <begin position="81"/>
        <end position="93"/>
    </location>
</feature>
<name>A0A016WTG4_9BILA</name>
<organism evidence="2 3">
    <name type="scientific">Ancylostoma ceylanicum</name>
    <dbReference type="NCBI Taxonomy" id="53326"/>
    <lineage>
        <taxon>Eukaryota</taxon>
        <taxon>Metazoa</taxon>
        <taxon>Ecdysozoa</taxon>
        <taxon>Nematoda</taxon>
        <taxon>Chromadorea</taxon>
        <taxon>Rhabditida</taxon>
        <taxon>Rhabditina</taxon>
        <taxon>Rhabditomorpha</taxon>
        <taxon>Strongyloidea</taxon>
        <taxon>Ancylostomatidae</taxon>
        <taxon>Ancylostomatinae</taxon>
        <taxon>Ancylostoma</taxon>
    </lineage>
</organism>
<protein>
    <submittedName>
        <fullName evidence="2">Uncharacterized protein</fullName>
    </submittedName>
</protein>
<feature type="compositionally biased region" description="Polar residues" evidence="1">
    <location>
        <begin position="48"/>
        <end position="67"/>
    </location>
</feature>